<gene>
    <name evidence="2" type="ORF">SAMN02745912_00793</name>
</gene>
<dbReference type="OrthoDB" id="9900856at2"/>
<keyword evidence="3" id="KW-1185">Reference proteome</keyword>
<protein>
    <submittedName>
        <fullName evidence="2">Uncharacterized protein</fullName>
    </submittedName>
</protein>
<reference evidence="2 3" key="1">
    <citation type="submission" date="2016-11" db="EMBL/GenBank/DDBJ databases">
        <authorList>
            <person name="Jaros S."/>
            <person name="Januszkiewicz K."/>
            <person name="Wedrychowicz H."/>
        </authorList>
    </citation>
    <scope>NUCLEOTIDE SEQUENCE [LARGE SCALE GENOMIC DNA]</scope>
    <source>
        <strain evidence="2 3">DSM 15212</strain>
    </source>
</reference>
<keyword evidence="1" id="KW-0472">Membrane</keyword>
<accession>A0A1M6LHA3</accession>
<keyword evidence="1" id="KW-1133">Transmembrane helix</keyword>
<name>A0A1M6LHA3_PARC5</name>
<dbReference type="RefSeq" id="WP_073147197.1">
    <property type="nucleotide sequence ID" value="NZ_FRAG01000006.1"/>
</dbReference>
<evidence type="ECO:0000313" key="3">
    <source>
        <dbReference type="Proteomes" id="UP000184465"/>
    </source>
</evidence>
<evidence type="ECO:0000256" key="1">
    <source>
        <dbReference type="SAM" id="Phobius"/>
    </source>
</evidence>
<sequence length="102" mass="12177">MKKLVYNDMEFEKNKNEILGIMKTTNPNLAKINNTSNEIFQESENRKYAWQYEIEEYRKKKNLERFYKIGALAGIISLIITIADKLMPFEKLRYTLISHILK</sequence>
<dbReference type="EMBL" id="FRAG01000006">
    <property type="protein sequence ID" value="SHJ70485.1"/>
    <property type="molecule type" value="Genomic_DNA"/>
</dbReference>
<organism evidence="2 3">
    <name type="scientific">Paramaledivibacter caminithermalis (strain DSM 15212 / CIP 107654 / DViRD3)</name>
    <name type="common">Clostridium caminithermale</name>
    <dbReference type="NCBI Taxonomy" id="1121301"/>
    <lineage>
        <taxon>Bacteria</taxon>
        <taxon>Bacillati</taxon>
        <taxon>Bacillota</taxon>
        <taxon>Clostridia</taxon>
        <taxon>Peptostreptococcales</taxon>
        <taxon>Caminicellaceae</taxon>
        <taxon>Paramaledivibacter</taxon>
    </lineage>
</organism>
<evidence type="ECO:0000313" key="2">
    <source>
        <dbReference type="EMBL" id="SHJ70485.1"/>
    </source>
</evidence>
<proteinExistence type="predicted"/>
<feature type="transmembrane region" description="Helical" evidence="1">
    <location>
        <begin position="66"/>
        <end position="83"/>
    </location>
</feature>
<keyword evidence="1" id="KW-0812">Transmembrane</keyword>
<dbReference type="AlphaFoldDB" id="A0A1M6LHA3"/>
<dbReference type="Proteomes" id="UP000184465">
    <property type="component" value="Unassembled WGS sequence"/>
</dbReference>